<dbReference type="Gene3D" id="3.10.129.110">
    <property type="entry name" value="Polyketide synthase dehydratase"/>
    <property type="match status" value="1"/>
</dbReference>
<dbReference type="SMART" id="SM00827">
    <property type="entry name" value="PKS_AT"/>
    <property type="match status" value="1"/>
</dbReference>
<dbReference type="InterPro" id="IPR020843">
    <property type="entry name" value="ER"/>
</dbReference>
<dbReference type="Gene3D" id="3.40.50.720">
    <property type="entry name" value="NAD(P)-binding Rossmann-like Domain"/>
    <property type="match status" value="2"/>
</dbReference>
<dbReference type="InterPro" id="IPR049391">
    <property type="entry name" value="FAS_pseudo-KR"/>
</dbReference>
<evidence type="ECO:0000313" key="3">
    <source>
        <dbReference type="EMBL" id="CAH0395940.1"/>
    </source>
</evidence>
<dbReference type="GO" id="GO:0004312">
    <property type="term" value="F:fatty acid synthase activity"/>
    <property type="evidence" value="ECO:0007669"/>
    <property type="project" value="TreeGrafter"/>
</dbReference>
<proteinExistence type="predicted"/>
<dbReference type="Gene3D" id="3.90.180.10">
    <property type="entry name" value="Medium-chain alcohol dehydrogenases, catalytic domain"/>
    <property type="match status" value="1"/>
</dbReference>
<dbReference type="InterPro" id="IPR042104">
    <property type="entry name" value="PKS_dehydratase_sf"/>
</dbReference>
<dbReference type="InterPro" id="IPR014043">
    <property type="entry name" value="Acyl_transferase_dom"/>
</dbReference>
<gene>
    <name evidence="3" type="ORF">BEMITA_LOCUS14061</name>
</gene>
<dbReference type="SMART" id="SM00829">
    <property type="entry name" value="PKS_ER"/>
    <property type="match status" value="1"/>
</dbReference>
<dbReference type="Pfam" id="PF00698">
    <property type="entry name" value="Acyl_transf_1"/>
    <property type="match status" value="1"/>
</dbReference>
<dbReference type="EMBL" id="OU963870">
    <property type="protein sequence ID" value="CAH0395940.1"/>
    <property type="molecule type" value="Genomic_DNA"/>
</dbReference>
<keyword evidence="4" id="KW-1185">Reference proteome</keyword>
<dbReference type="InterPro" id="IPR001227">
    <property type="entry name" value="Ac_transferase_dom_sf"/>
</dbReference>
<dbReference type="SUPFAM" id="SSF52151">
    <property type="entry name" value="FabD/lysophospholipase-like"/>
    <property type="match status" value="1"/>
</dbReference>
<evidence type="ECO:0000259" key="1">
    <source>
        <dbReference type="SMART" id="SM00827"/>
    </source>
</evidence>
<dbReference type="InterPro" id="IPR016035">
    <property type="entry name" value="Acyl_Trfase/lysoPLipase"/>
</dbReference>
<reference evidence="3" key="1">
    <citation type="submission" date="2021-12" db="EMBL/GenBank/DDBJ databases">
        <authorList>
            <person name="King R."/>
        </authorList>
    </citation>
    <scope>NUCLEOTIDE SEQUENCE</scope>
</reference>
<protein>
    <recommendedName>
        <fullName evidence="5">Fatty acid synthase</fullName>
    </recommendedName>
</protein>
<dbReference type="PANTHER" id="PTHR43775">
    <property type="entry name" value="FATTY ACID SYNTHASE"/>
    <property type="match status" value="1"/>
</dbReference>
<dbReference type="Proteomes" id="UP001152759">
    <property type="component" value="Chromosome 9"/>
</dbReference>
<evidence type="ECO:0008006" key="5">
    <source>
        <dbReference type="Google" id="ProtNLM"/>
    </source>
</evidence>
<feature type="domain" description="Enoyl reductase (ER)" evidence="2">
    <location>
        <begin position="806"/>
        <end position="1094"/>
    </location>
</feature>
<dbReference type="SUPFAM" id="SSF51735">
    <property type="entry name" value="NAD(P)-binding Rossmann-fold domains"/>
    <property type="match status" value="1"/>
</dbReference>
<feature type="domain" description="Malonyl-CoA:ACP transacylase (MAT)" evidence="1">
    <location>
        <begin position="1"/>
        <end position="176"/>
    </location>
</feature>
<dbReference type="InterPro" id="IPR050091">
    <property type="entry name" value="PKS_NRPS_Biosynth_Enz"/>
</dbReference>
<name>A0A9P0ANY7_BEMTA</name>
<dbReference type="CDD" id="cd05195">
    <property type="entry name" value="enoyl_red"/>
    <property type="match status" value="1"/>
</dbReference>
<dbReference type="InterPro" id="IPR016036">
    <property type="entry name" value="Malonyl_transacylase_ACP-bd"/>
</dbReference>
<dbReference type="GO" id="GO:0016491">
    <property type="term" value="F:oxidoreductase activity"/>
    <property type="evidence" value="ECO:0007669"/>
    <property type="project" value="UniProtKB-KW"/>
</dbReference>
<dbReference type="Gene3D" id="3.40.366.10">
    <property type="entry name" value="Malonyl-Coenzyme A Acyl Carrier Protein, domain 2"/>
    <property type="match status" value="1"/>
</dbReference>
<accession>A0A9P0ANY7</accession>
<evidence type="ECO:0000259" key="2">
    <source>
        <dbReference type="SMART" id="SM00829"/>
    </source>
</evidence>
<dbReference type="InterPro" id="IPR036291">
    <property type="entry name" value="NAD(P)-bd_dom_sf"/>
</dbReference>
<dbReference type="GO" id="GO:0006633">
    <property type="term" value="P:fatty acid biosynthetic process"/>
    <property type="evidence" value="ECO:0007669"/>
    <property type="project" value="UniProtKB-KW"/>
</dbReference>
<dbReference type="PANTHER" id="PTHR43775:SF23">
    <property type="entry name" value="FATTY ACID SYNTHASE 3"/>
    <property type="match status" value="1"/>
</dbReference>
<dbReference type="SUPFAM" id="SSF55048">
    <property type="entry name" value="Probable ACP-binding domain of malonyl-CoA ACP transacylase"/>
    <property type="match status" value="1"/>
</dbReference>
<dbReference type="Gene3D" id="3.30.70.3290">
    <property type="match status" value="1"/>
</dbReference>
<evidence type="ECO:0000313" key="4">
    <source>
        <dbReference type="Proteomes" id="UP001152759"/>
    </source>
</evidence>
<sequence length="1585" mass="176492">MPKGLGYHDIVGRLPKTIDVACHNSSTSCTISGPTANVEQFVGELKAGGVFAKSVNVANIAYHSRYIQPAAPVLLKYLREVITTNTKRSPKWISTSVPRSNWLTNSALYNSPEYHTNNLLSPVLFEEAIKNIPQNAVVIEIAPHGLLQAILKRALPDSVANVPLTKRFSSSQKANGVEFLLNAIGQLYMLGFQPTVSRLYPPVEYPVPCDTPSLQPFVTWEHSETYAIPDYLKIFSANSGECERQLSTTKVKEALSRYEANGNPVFPLSFFLAKDSNGAFWQRSARGRPVNGAGSGFAWAVPVTSGIQVEVWKILGNVLHKPFNDISIAFERVHTHTDPDSSIHDSNEIWVSVLPGSGDFVVTLESRKEGQNTVKETNKMLYSGKIRALENPRYDSNFKELSMNNDALNTVDIDPINRCFSSKINDDQSYAGTRIFELQERQRGLSGKIVWNKDWVVNLDSILKINAFKDGYLKKPASVQNLRILPGQMHTIETGSKVDFIFDSTLRYFECVGVKVDGMEMQHPEIKSIGDEVTEYLHFVPYGNTSFSTEYEFLLACLQLIKENAMDEAANSMGTVKINVTQRKSRSGELMFGLLKYILQIQDMDQHVELVRMEPQNGCVSASNTYLSILTDPKSFLQLIHMKNFKNAYLFTTMPTDVTLQSVIDYAAASGQDYVVLYEQVFDTKRFGLLKKIDINQKFRICEVSKNWSSSVEALKCDTHLGDESVILLFNRPPSANPLVITQKVLKEISVSNVKCFLSWGEGLPPISVDRNFYSEQIKRGMVINVLVNGQWGTYRRQSIPQQQANLTQVLHLLEQSVEGVSVNFVSPALNTEIGHSILDYAGNSSSGEQVVGIAQSDEQGAKSIKLDPVFQWKLQDNVNLEDAVTIPYAYLMAHLALIDFVKHEGKKTVLIHSGHNPVGVACIAVALSAGHTVYTTAPDALGMETIKSLFGQIPSSHITNYNSGDFFVPLMLGTKGRGADIIVSDLPREEMIASWHSVAQYGCFVNLNEEMPAEYAQLPMSQFLKSVSYFSYSMSDILSLPNYRKKQLHRLVDEFLKSKQAVAIPHKTASIDEMRYRPGLMKTTQKEGAKIVLTLPTTHLCQNDRVKIDHGCKLTQYDPEQVYVILSSNLKRSASLIEWLLDRNVNKIVLATTESIGSSHAARKINEHVSKQNASVLMTSASKARSPSGAEELLAQATVLGEVTAIFSVAFDMNTEIVKNIQNAARKLNKSCSIINIWDESSAISFDDSISIVCDSHLDYTQALNHSSLLSAGSIVCVTKKRTETIQPRKKDDSEIPADKITDYLPSSIEELDMIGQCLSAKDTVSSSEECAKFFPVPSRAISEISRTDTRPVFLIPAFCETQLRPLISRLMYPCFVAHVHHKAPSINQVVLNLLRSAFQIQKLGPFTIVAETWSGGIGILLSRLLTDSGHEASLFLLQGIPSGLCSMLPSHDLNEFLVTTLIGINAETNKHRLNKFDESELLENAFNLLTPDNKKFYAVRAFKAVKKSLEFLREFAGSTVRLRSKIYLIENGNCNQLTSKEVEQMSEKAIEVIKLKSKNYRELITDPTIATIISREAPYSWNI</sequence>
<dbReference type="Pfam" id="PF21149">
    <property type="entry name" value="FAS_pseudo-KR"/>
    <property type="match status" value="1"/>
</dbReference>
<organism evidence="3 4">
    <name type="scientific">Bemisia tabaci</name>
    <name type="common">Sweetpotato whitefly</name>
    <name type="synonym">Aleurodes tabaci</name>
    <dbReference type="NCBI Taxonomy" id="7038"/>
    <lineage>
        <taxon>Eukaryota</taxon>
        <taxon>Metazoa</taxon>
        <taxon>Ecdysozoa</taxon>
        <taxon>Arthropoda</taxon>
        <taxon>Hexapoda</taxon>
        <taxon>Insecta</taxon>
        <taxon>Pterygota</taxon>
        <taxon>Neoptera</taxon>
        <taxon>Paraneoptera</taxon>
        <taxon>Hemiptera</taxon>
        <taxon>Sternorrhyncha</taxon>
        <taxon>Aleyrodoidea</taxon>
        <taxon>Aleyrodidae</taxon>
        <taxon>Aleyrodinae</taxon>
        <taxon>Bemisia</taxon>
    </lineage>
</organism>